<dbReference type="EMBL" id="JBHLTL010000006">
    <property type="protein sequence ID" value="MFC0590080.1"/>
    <property type="molecule type" value="Genomic_DNA"/>
</dbReference>
<keyword evidence="1" id="KW-0472">Membrane</keyword>
<gene>
    <name evidence="2" type="ORF">ACFFF7_11695</name>
</gene>
<protein>
    <submittedName>
        <fullName evidence="2">Uncharacterized protein</fullName>
    </submittedName>
</protein>
<name>A0ABV6PJS8_9SPHN</name>
<accession>A0ABV6PJS8</accession>
<reference evidence="2 3" key="1">
    <citation type="submission" date="2024-09" db="EMBL/GenBank/DDBJ databases">
        <authorList>
            <person name="Sun Q."/>
            <person name="Mori K."/>
        </authorList>
    </citation>
    <scope>NUCLEOTIDE SEQUENCE [LARGE SCALE GENOMIC DNA]</scope>
    <source>
        <strain evidence="2 3">NCAIM B.02537</strain>
    </source>
</reference>
<organism evidence="2 3">
    <name type="scientific">Novosphingobium aquiterrae</name>
    <dbReference type="NCBI Taxonomy" id="624388"/>
    <lineage>
        <taxon>Bacteria</taxon>
        <taxon>Pseudomonadati</taxon>
        <taxon>Pseudomonadota</taxon>
        <taxon>Alphaproteobacteria</taxon>
        <taxon>Sphingomonadales</taxon>
        <taxon>Sphingomonadaceae</taxon>
        <taxon>Novosphingobium</taxon>
    </lineage>
</organism>
<sequence length="531" mass="57731">MTGKKPNRFGWFMQGPLGTWGRKLGFRWVFPIGTMPVPFHPLVFPVAIALIIAWGIRSALTPVAHAVGPGWPGMLFAAGLLGLTMSVPILAWAVMALGGRIIQAVLILCAMVVLAAQAMAGKVTIWLSVIPAAYFGLWVVLFVVGQVQKRRLLAGWKAFSPPAITDQPVALGDNFTWGTPYDILNRYAIADLWMIDRDDPASGRGCYRLDPMSLEAVREIAGAAMPEGWQLTNHGAFSMLERKGQVPSDAVRLTSTPWKASLRALAPGLLKVTVDDGVCRSLVWGQVHTIALLPLFEAFHWTAIFGGQRHWRIGYVYGRGKWIGKLDDRLAGIVTLPETVMPLPAERLAALRDDLAAAVASRQIAVAAFKAAVASDPLGHSVHKETVRLLQSAGSDPLGPDAGPFLLDWLHRARDGRKRYAVAIAAGLIAKLSDDAFAALAPELFITLNSRKLALEWKLVPGFDPAPLPKETPRFGDRGGFGLIFTNSALYVRLGEVHPPARDLIAELAKEMDLPKPAMKAIERWKGEETV</sequence>
<feature type="transmembrane region" description="Helical" evidence="1">
    <location>
        <begin position="74"/>
        <end position="94"/>
    </location>
</feature>
<proteinExistence type="predicted"/>
<dbReference type="RefSeq" id="WP_379481530.1">
    <property type="nucleotide sequence ID" value="NZ_JBHLTL010000006.1"/>
</dbReference>
<feature type="transmembrane region" description="Helical" evidence="1">
    <location>
        <begin position="125"/>
        <end position="144"/>
    </location>
</feature>
<evidence type="ECO:0000313" key="2">
    <source>
        <dbReference type="EMBL" id="MFC0590080.1"/>
    </source>
</evidence>
<keyword evidence="1" id="KW-1133">Transmembrane helix</keyword>
<keyword evidence="1" id="KW-0812">Transmembrane</keyword>
<feature type="transmembrane region" description="Helical" evidence="1">
    <location>
        <begin position="28"/>
        <end position="54"/>
    </location>
</feature>
<evidence type="ECO:0000313" key="3">
    <source>
        <dbReference type="Proteomes" id="UP001589943"/>
    </source>
</evidence>
<evidence type="ECO:0000256" key="1">
    <source>
        <dbReference type="SAM" id="Phobius"/>
    </source>
</evidence>
<feature type="transmembrane region" description="Helical" evidence="1">
    <location>
        <begin position="101"/>
        <end position="119"/>
    </location>
</feature>
<dbReference type="Proteomes" id="UP001589943">
    <property type="component" value="Unassembled WGS sequence"/>
</dbReference>
<comment type="caution">
    <text evidence="2">The sequence shown here is derived from an EMBL/GenBank/DDBJ whole genome shotgun (WGS) entry which is preliminary data.</text>
</comment>
<keyword evidence="3" id="KW-1185">Reference proteome</keyword>